<name>E2BFD1_HARSA</name>
<sequence>MHRTFGPLGMLYSWMENKNRIRVGQTDDCFDSIDASRALRSNVSSFVRPFVANHARNDAYEIIFTITFRKINRK</sequence>
<dbReference type="EMBL" id="GL448009">
    <property type="protein sequence ID" value="EFN85591.1"/>
    <property type="molecule type" value="Genomic_DNA"/>
</dbReference>
<evidence type="ECO:0000313" key="2">
    <source>
        <dbReference type="Proteomes" id="UP000008237"/>
    </source>
</evidence>
<gene>
    <name evidence="1" type="ORF">EAI_15109</name>
</gene>
<feature type="non-terminal residue" evidence="1">
    <location>
        <position position="74"/>
    </location>
</feature>
<protein>
    <submittedName>
        <fullName evidence="1">Uncharacterized protein</fullName>
    </submittedName>
</protein>
<dbReference type="AlphaFoldDB" id="E2BFD1"/>
<keyword evidence="2" id="KW-1185">Reference proteome</keyword>
<dbReference type="InParanoid" id="E2BFD1"/>
<proteinExistence type="predicted"/>
<dbReference type="Proteomes" id="UP000008237">
    <property type="component" value="Unassembled WGS sequence"/>
</dbReference>
<evidence type="ECO:0000313" key="1">
    <source>
        <dbReference type="EMBL" id="EFN85591.1"/>
    </source>
</evidence>
<accession>E2BFD1</accession>
<organism evidence="2">
    <name type="scientific">Harpegnathos saltator</name>
    <name type="common">Jerdon's jumping ant</name>
    <dbReference type="NCBI Taxonomy" id="610380"/>
    <lineage>
        <taxon>Eukaryota</taxon>
        <taxon>Metazoa</taxon>
        <taxon>Ecdysozoa</taxon>
        <taxon>Arthropoda</taxon>
        <taxon>Hexapoda</taxon>
        <taxon>Insecta</taxon>
        <taxon>Pterygota</taxon>
        <taxon>Neoptera</taxon>
        <taxon>Endopterygota</taxon>
        <taxon>Hymenoptera</taxon>
        <taxon>Apocrita</taxon>
        <taxon>Aculeata</taxon>
        <taxon>Formicoidea</taxon>
        <taxon>Formicidae</taxon>
        <taxon>Ponerinae</taxon>
        <taxon>Ponerini</taxon>
        <taxon>Harpegnathos</taxon>
    </lineage>
</organism>
<reference evidence="1 2" key="1">
    <citation type="journal article" date="2010" name="Science">
        <title>Genomic comparison of the ants Camponotus floridanus and Harpegnathos saltator.</title>
        <authorList>
            <person name="Bonasio R."/>
            <person name="Zhang G."/>
            <person name="Ye C."/>
            <person name="Mutti N.S."/>
            <person name="Fang X."/>
            <person name="Qin N."/>
            <person name="Donahue G."/>
            <person name="Yang P."/>
            <person name="Li Q."/>
            <person name="Li C."/>
            <person name="Zhang P."/>
            <person name="Huang Z."/>
            <person name="Berger S.L."/>
            <person name="Reinberg D."/>
            <person name="Wang J."/>
            <person name="Liebig J."/>
        </authorList>
    </citation>
    <scope>NUCLEOTIDE SEQUENCE [LARGE SCALE GENOMIC DNA]</scope>
    <source>
        <strain evidence="1 2">R22 G/1</strain>
    </source>
</reference>